<feature type="signal peptide" evidence="3">
    <location>
        <begin position="1"/>
        <end position="16"/>
    </location>
</feature>
<evidence type="ECO:0000313" key="4">
    <source>
        <dbReference type="EMBL" id="KUI65051.1"/>
    </source>
</evidence>
<accession>A0A194VLK1</accession>
<evidence type="ECO:0000313" key="5">
    <source>
        <dbReference type="Proteomes" id="UP000078559"/>
    </source>
</evidence>
<feature type="compositionally biased region" description="Polar residues" evidence="2">
    <location>
        <begin position="225"/>
        <end position="247"/>
    </location>
</feature>
<feature type="chain" id="PRO_5008266667" evidence="3">
    <location>
        <begin position="17"/>
        <end position="483"/>
    </location>
</feature>
<keyword evidence="1" id="KW-0175">Coiled coil</keyword>
<name>A0A194VLK1_CYTMA</name>
<protein>
    <submittedName>
        <fullName evidence="4">Uncharacterized protein</fullName>
    </submittedName>
</protein>
<feature type="coiled-coil region" evidence="1">
    <location>
        <begin position="367"/>
        <end position="401"/>
    </location>
</feature>
<gene>
    <name evidence="4" type="ORF">VM1G_11306</name>
</gene>
<organism evidence="4 5">
    <name type="scientific">Cytospora mali</name>
    <name type="common">Apple Valsa canker fungus</name>
    <name type="synonym">Valsa mali</name>
    <dbReference type="NCBI Taxonomy" id="578113"/>
    <lineage>
        <taxon>Eukaryota</taxon>
        <taxon>Fungi</taxon>
        <taxon>Dikarya</taxon>
        <taxon>Ascomycota</taxon>
        <taxon>Pezizomycotina</taxon>
        <taxon>Sordariomycetes</taxon>
        <taxon>Sordariomycetidae</taxon>
        <taxon>Diaporthales</taxon>
        <taxon>Cytosporaceae</taxon>
        <taxon>Cytospora</taxon>
    </lineage>
</organism>
<evidence type="ECO:0000256" key="2">
    <source>
        <dbReference type="SAM" id="MobiDB-lite"/>
    </source>
</evidence>
<dbReference type="Proteomes" id="UP000078559">
    <property type="component" value="Chromosome 1"/>
</dbReference>
<dbReference type="AlphaFoldDB" id="A0A194VLK1"/>
<feature type="region of interest" description="Disordered" evidence="2">
    <location>
        <begin position="212"/>
        <end position="261"/>
    </location>
</feature>
<sequence>MFELFLAAQLIAQTAASPYPRVCLEEPIKLLAGSPLLFNVDNPFNVTCEALINYSDTNFLPVSFLFEPTVTCAGVQVAWLEVPVESPDGDAQVSFRCAGQSTELCNRASVSKGSNRSDLITNVQNGVLGCIEPTFTLTTLLETATMDGSTISHTITSSIPTSTTVFPSGVSPKITTSARLTSSIIVIPLGPGKSELTPGARPASMIISPLGATTGESSELAPGSRPTSSMDMTGSKASRETSPTSAETVPRSHTGDDWTATVLPTLSHGPNTFDGFSTSVASSTQSSPISMAAVSTTLTILSTITSLAAAECTVSNAFIVMDPRHDYMARLLDQEIEQHNVTKSLLLQAQIHAQSWERAYLISQVDLQCAQTHLQEAETKLQKTETELQEAETRSRQMFTDNARLNLALNHLVPARMRTPGTGTGGENTSQQPQTETWQVPHGIQEAQQAAVQVKDQELQHEEPTGLGIVEAEWTPAASSLSV</sequence>
<feature type="compositionally biased region" description="Polar residues" evidence="2">
    <location>
        <begin position="427"/>
        <end position="436"/>
    </location>
</feature>
<dbReference type="EMBL" id="CM003098">
    <property type="protein sequence ID" value="KUI65051.1"/>
    <property type="molecule type" value="Genomic_DNA"/>
</dbReference>
<reference evidence="4" key="1">
    <citation type="submission" date="2014-12" db="EMBL/GenBank/DDBJ databases">
        <title>Genome Sequence of Valsa Canker Pathogens Uncovers a Specific Adaption of Colonization on Woody Bark.</title>
        <authorList>
            <person name="Yin Z."/>
            <person name="Liu H."/>
            <person name="Gao X."/>
            <person name="Li Z."/>
            <person name="Song N."/>
            <person name="Ke X."/>
            <person name="Dai Q."/>
            <person name="Wu Y."/>
            <person name="Sun Y."/>
            <person name="Xu J.-R."/>
            <person name="Kang Z.K."/>
            <person name="Wang L."/>
            <person name="Huang L."/>
        </authorList>
    </citation>
    <scope>NUCLEOTIDE SEQUENCE [LARGE SCALE GENOMIC DNA]</scope>
    <source>
        <strain evidence="4">03-8</strain>
    </source>
</reference>
<proteinExistence type="predicted"/>
<keyword evidence="3" id="KW-0732">Signal</keyword>
<feature type="region of interest" description="Disordered" evidence="2">
    <location>
        <begin position="417"/>
        <end position="436"/>
    </location>
</feature>
<dbReference type="OrthoDB" id="5104857at2759"/>
<keyword evidence="5" id="KW-1185">Reference proteome</keyword>
<evidence type="ECO:0000256" key="1">
    <source>
        <dbReference type="SAM" id="Coils"/>
    </source>
</evidence>
<evidence type="ECO:0000256" key="3">
    <source>
        <dbReference type="SAM" id="SignalP"/>
    </source>
</evidence>